<dbReference type="AlphaFoldDB" id="A0ABD2KYD5"/>
<gene>
    <name evidence="1" type="ORF">niasHT_017056</name>
</gene>
<dbReference type="Proteomes" id="UP001620626">
    <property type="component" value="Unassembled WGS sequence"/>
</dbReference>
<name>A0ABD2KYD5_9BILA</name>
<keyword evidence="2" id="KW-1185">Reference proteome</keyword>
<dbReference type="InterPro" id="IPR002745">
    <property type="entry name" value="Ptrans_KptA/Tpt1"/>
</dbReference>
<reference evidence="1 2" key="1">
    <citation type="submission" date="2024-10" db="EMBL/GenBank/DDBJ databases">
        <authorList>
            <person name="Kim D."/>
        </authorList>
    </citation>
    <scope>NUCLEOTIDE SEQUENCE [LARGE SCALE GENOMIC DNA]</scope>
    <source>
        <strain evidence="1">BH-2024</strain>
    </source>
</reference>
<proteinExistence type="predicted"/>
<dbReference type="Pfam" id="PF01885">
    <property type="entry name" value="PTS_2-RNA"/>
    <property type="match status" value="1"/>
</dbReference>
<protein>
    <recommendedName>
        <fullName evidence="3">RNA 2'-phosphotransferase</fullName>
    </recommendedName>
</protein>
<accession>A0ABD2KYD5</accession>
<evidence type="ECO:0008006" key="3">
    <source>
        <dbReference type="Google" id="ProtNLM"/>
    </source>
</evidence>
<evidence type="ECO:0000313" key="1">
    <source>
        <dbReference type="EMBL" id="KAL3107824.1"/>
    </source>
</evidence>
<dbReference type="EMBL" id="JBICBT010000605">
    <property type="protein sequence ID" value="KAL3107824.1"/>
    <property type="molecule type" value="Genomic_DNA"/>
</dbReference>
<organism evidence="1 2">
    <name type="scientific">Heterodera trifolii</name>
    <dbReference type="NCBI Taxonomy" id="157864"/>
    <lineage>
        <taxon>Eukaryota</taxon>
        <taxon>Metazoa</taxon>
        <taxon>Ecdysozoa</taxon>
        <taxon>Nematoda</taxon>
        <taxon>Chromadorea</taxon>
        <taxon>Rhabditida</taxon>
        <taxon>Tylenchina</taxon>
        <taxon>Tylenchomorpha</taxon>
        <taxon>Tylenchoidea</taxon>
        <taxon>Heteroderidae</taxon>
        <taxon>Heteroderinae</taxon>
        <taxon>Heterodera</taxon>
    </lineage>
</organism>
<evidence type="ECO:0000313" key="2">
    <source>
        <dbReference type="Proteomes" id="UP001620626"/>
    </source>
</evidence>
<sequence length="172" mass="19172">MAKQLRVPFAIDLTLWVGVGPARLDFDGTFIEGKVRFELSSSSATAIETVRIRALYGHSVAESVPQISMEPFSPPHFLFHGTSRENTKAIFGSNFGIKPMGRQFVHLSEDIETAKSIGRRKAKRDGQPAILRIDAENAAKLGRVRFFRPENDGNSMLWLADSIPLEFVDIIQ</sequence>
<comment type="caution">
    <text evidence="1">The sequence shown here is derived from an EMBL/GenBank/DDBJ whole genome shotgun (WGS) entry which is preliminary data.</text>
</comment>
<dbReference type="InterPro" id="IPR042081">
    <property type="entry name" value="RNA_2'-PTrans_C"/>
</dbReference>
<dbReference type="SUPFAM" id="SSF56399">
    <property type="entry name" value="ADP-ribosylation"/>
    <property type="match status" value="1"/>
</dbReference>
<dbReference type="Gene3D" id="3.20.170.30">
    <property type="match status" value="1"/>
</dbReference>